<dbReference type="AlphaFoldDB" id="A0A0D2FJF4"/>
<reference evidence="2 3" key="1">
    <citation type="submission" date="2015-01" db="EMBL/GenBank/DDBJ databases">
        <title>The Genome Sequence of Capronia semiimmersa CBS27337.</title>
        <authorList>
            <consortium name="The Broad Institute Genomics Platform"/>
            <person name="Cuomo C."/>
            <person name="de Hoog S."/>
            <person name="Gorbushina A."/>
            <person name="Stielow B."/>
            <person name="Teixiera M."/>
            <person name="Abouelleil A."/>
            <person name="Chapman S.B."/>
            <person name="Priest M."/>
            <person name="Young S.K."/>
            <person name="Wortman J."/>
            <person name="Nusbaum C."/>
            <person name="Birren B."/>
        </authorList>
    </citation>
    <scope>NUCLEOTIDE SEQUENCE [LARGE SCALE GENOMIC DNA]</scope>
    <source>
        <strain evidence="2 3">CBS 27337</strain>
    </source>
</reference>
<keyword evidence="3" id="KW-1185">Reference proteome</keyword>
<feature type="region of interest" description="Disordered" evidence="1">
    <location>
        <begin position="126"/>
        <end position="153"/>
    </location>
</feature>
<feature type="compositionally biased region" description="Basic and acidic residues" evidence="1">
    <location>
        <begin position="12"/>
        <end position="22"/>
    </location>
</feature>
<evidence type="ECO:0000313" key="2">
    <source>
        <dbReference type="EMBL" id="KIW66890.1"/>
    </source>
</evidence>
<feature type="region of interest" description="Disordered" evidence="1">
    <location>
        <begin position="1"/>
        <end position="48"/>
    </location>
</feature>
<evidence type="ECO:0000256" key="1">
    <source>
        <dbReference type="SAM" id="MobiDB-lite"/>
    </source>
</evidence>
<dbReference type="HOGENOM" id="CLU_048300_0_0_1"/>
<evidence type="ECO:0000313" key="3">
    <source>
        <dbReference type="Proteomes" id="UP000054266"/>
    </source>
</evidence>
<organism evidence="2 3">
    <name type="scientific">Phialophora macrospora</name>
    <dbReference type="NCBI Taxonomy" id="1851006"/>
    <lineage>
        <taxon>Eukaryota</taxon>
        <taxon>Fungi</taxon>
        <taxon>Dikarya</taxon>
        <taxon>Ascomycota</taxon>
        <taxon>Pezizomycotina</taxon>
        <taxon>Eurotiomycetes</taxon>
        <taxon>Chaetothyriomycetidae</taxon>
        <taxon>Chaetothyriales</taxon>
        <taxon>Herpotrichiellaceae</taxon>
        <taxon>Phialophora</taxon>
    </lineage>
</organism>
<sequence>MARPRATHRHRTVSEPEQREFVEVQQEQQQQHDDDKQRRFEFDPTPGLDGPVRRFQILKSTPVGLVCPQNIHFSVVDVDAGIAQTGHVFDLSTPSNEPVFVTNQLKWWKQKYILPPSFEIFPGDAHAHASRKQAGRRNGTQQGEITGLPPSPRHDSLTFDSGGLSHGTTAPANGKAYPLAQIKYRGWQGLTGMSISLTLYNITPEMHYYHHDYTHGLVDNDDDQSLTPDIRSRYLISRSGWKREYILTPGGYKWRSPSLPEKKNILASAAVDDATPVGHGNLILEDSEQNPVAVYRQRRDHDVLGTLTVFLRHVKESKRGRDGTNSHGQDGKISTEAVLASCLAVVIYERVGWQNLLGR</sequence>
<dbReference type="EMBL" id="KN846959">
    <property type="protein sequence ID" value="KIW66890.1"/>
    <property type="molecule type" value="Genomic_DNA"/>
</dbReference>
<protein>
    <submittedName>
        <fullName evidence="2">Uncharacterized protein</fullName>
    </submittedName>
</protein>
<accession>A0A0D2FJF4</accession>
<name>A0A0D2FJF4_9EURO</name>
<proteinExistence type="predicted"/>
<feature type="compositionally biased region" description="Basic and acidic residues" evidence="1">
    <location>
        <begin position="30"/>
        <end position="42"/>
    </location>
</feature>
<gene>
    <name evidence="2" type="ORF">PV04_06179</name>
</gene>
<dbReference type="Proteomes" id="UP000054266">
    <property type="component" value="Unassembled WGS sequence"/>
</dbReference>
<feature type="compositionally biased region" description="Basic residues" evidence="1">
    <location>
        <begin position="1"/>
        <end position="11"/>
    </location>
</feature>